<keyword evidence="6 7" id="KW-0326">Glycosidase</keyword>
<dbReference type="SUPFAM" id="SSF51445">
    <property type="entry name" value="(Trans)glycosidases"/>
    <property type="match status" value="1"/>
</dbReference>
<comment type="caution">
    <text evidence="10">The sequence shown here is derived from an EMBL/GenBank/DDBJ whole genome shotgun (WGS) entry which is preliminary data.</text>
</comment>
<feature type="domain" description="Fibronectin type III-like" evidence="9">
    <location>
        <begin position="678"/>
        <end position="747"/>
    </location>
</feature>
<dbReference type="InterPro" id="IPR001764">
    <property type="entry name" value="Glyco_hydro_3_N"/>
</dbReference>
<feature type="signal peptide" evidence="8">
    <location>
        <begin position="1"/>
        <end position="22"/>
    </location>
</feature>
<dbReference type="NCBIfam" id="NF011678">
    <property type="entry name" value="PRK15098.1"/>
    <property type="match status" value="1"/>
</dbReference>
<evidence type="ECO:0000259" key="9">
    <source>
        <dbReference type="SMART" id="SM01217"/>
    </source>
</evidence>
<organism evidence="10 11">
    <name type="scientific">Maribacter arenosus</name>
    <dbReference type="NCBI Taxonomy" id="1854708"/>
    <lineage>
        <taxon>Bacteria</taxon>
        <taxon>Pseudomonadati</taxon>
        <taxon>Bacteroidota</taxon>
        <taxon>Flavobacteriia</taxon>
        <taxon>Flavobacteriales</taxon>
        <taxon>Flavobacteriaceae</taxon>
        <taxon>Maribacter</taxon>
    </lineage>
</organism>
<dbReference type="InterPro" id="IPR036962">
    <property type="entry name" value="Glyco_hydro_3_N_sf"/>
</dbReference>
<evidence type="ECO:0000313" key="11">
    <source>
        <dbReference type="Proteomes" id="UP000598350"/>
    </source>
</evidence>
<comment type="catalytic activity">
    <reaction evidence="1">
        <text>Hydrolysis of terminal, non-reducing beta-D-glucosyl residues with release of beta-D-glucose.</text>
        <dbReference type="EC" id="3.2.1.21"/>
    </reaction>
</comment>
<dbReference type="PRINTS" id="PR00133">
    <property type="entry name" value="GLHYDRLASE3"/>
</dbReference>
<proteinExistence type="inferred from homology"/>
<name>A0ABR7VG67_9FLAO</name>
<dbReference type="Pfam" id="PF14310">
    <property type="entry name" value="Fn3-like"/>
    <property type="match status" value="1"/>
</dbReference>
<dbReference type="Pfam" id="PF00933">
    <property type="entry name" value="Glyco_hydro_3"/>
    <property type="match status" value="1"/>
</dbReference>
<evidence type="ECO:0000256" key="6">
    <source>
        <dbReference type="ARBA" id="ARBA00023295"/>
    </source>
</evidence>
<evidence type="ECO:0000256" key="7">
    <source>
        <dbReference type="RuleBase" id="RU361161"/>
    </source>
</evidence>
<dbReference type="PROSITE" id="PS00775">
    <property type="entry name" value="GLYCOSYL_HYDROL_F3"/>
    <property type="match status" value="1"/>
</dbReference>
<dbReference type="EMBL" id="JABTCG010000003">
    <property type="protein sequence ID" value="MBD0851132.1"/>
    <property type="molecule type" value="Genomic_DNA"/>
</dbReference>
<protein>
    <recommendedName>
        <fullName evidence="3">beta-glucosidase</fullName>
        <ecNumber evidence="3">3.2.1.21</ecNumber>
    </recommendedName>
</protein>
<keyword evidence="5 7" id="KW-0378">Hydrolase</keyword>
<dbReference type="Proteomes" id="UP000598350">
    <property type="component" value="Unassembled WGS sequence"/>
</dbReference>
<dbReference type="InterPro" id="IPR051915">
    <property type="entry name" value="Cellulose_Degrad_GH3"/>
</dbReference>
<keyword evidence="4 8" id="KW-0732">Signal</keyword>
<dbReference type="SMART" id="SM01217">
    <property type="entry name" value="Fn3_like"/>
    <property type="match status" value="1"/>
</dbReference>
<evidence type="ECO:0000256" key="8">
    <source>
        <dbReference type="SAM" id="SignalP"/>
    </source>
</evidence>
<accession>A0ABR7VG67</accession>
<dbReference type="InterPro" id="IPR026891">
    <property type="entry name" value="Fn3-like"/>
</dbReference>
<dbReference type="InterPro" id="IPR019800">
    <property type="entry name" value="Glyco_hydro_3_AS"/>
</dbReference>
<reference evidence="10 11" key="1">
    <citation type="submission" date="2020-05" db="EMBL/GenBank/DDBJ databases">
        <title>The draft genome sequence of Maribacter arenosus CAU 1321.</title>
        <authorList>
            <person name="Mu L."/>
        </authorList>
    </citation>
    <scope>NUCLEOTIDE SEQUENCE [LARGE SCALE GENOMIC DNA]</scope>
    <source>
        <strain evidence="10 11">CAU 1321</strain>
    </source>
</reference>
<evidence type="ECO:0000256" key="5">
    <source>
        <dbReference type="ARBA" id="ARBA00022801"/>
    </source>
</evidence>
<feature type="chain" id="PRO_5046225906" description="beta-glucosidase" evidence="8">
    <location>
        <begin position="23"/>
        <end position="760"/>
    </location>
</feature>
<dbReference type="PANTHER" id="PTHR30620:SF16">
    <property type="entry name" value="LYSOSOMAL BETA GLUCOSIDASE"/>
    <property type="match status" value="1"/>
</dbReference>
<dbReference type="InterPro" id="IPR002772">
    <property type="entry name" value="Glyco_hydro_3_C"/>
</dbReference>
<dbReference type="Pfam" id="PF01915">
    <property type="entry name" value="Glyco_hydro_3_C"/>
    <property type="match status" value="1"/>
</dbReference>
<dbReference type="GO" id="GO:0008422">
    <property type="term" value="F:beta-glucosidase activity"/>
    <property type="evidence" value="ECO:0007669"/>
    <property type="project" value="UniProtKB-EC"/>
</dbReference>
<sequence>MKILKSIILPVLMLCCTILLQAQETNPFVEELLGKMTLEEKIGQLNLPGSGDVVTGQAQNSDIAKKIEAGMVGGLLNITSVEKIKEVQKIAVEKSRLKIPLLFGLDVIHGYRTTFPIPLGLSTSWDMGLIEKTARMAATEASADGINWTFSPMVDISRDPRWGRFSEGSGEDPYLGSEIAKAMVRGYQGDDLTKNNTIMSCVKHFALYGASEAGRDYNTVDMSRIRMYNEYLPPYKAAIDAGVGSVMASFNEIDGIPATGNKWLLTDLLRKQWGFKGFVVSDYTGVNEMIEHGMGDLQTSSALALNAGLDMDMIGEGFLTTLMKSVEEGSVNMIQIDNAVRRILKAKYDLGLFDDPYKYCDINRAQAEIFTEDNRHFSREVASQSMVLLKNENQLLPLKKSGTIAIVGPLANSKENMAGTWSVATVQNKSIALLEGLNTVVGDKVKIVYAKGSNLTYDAELEQRATMFGKELNRDNRSDAVLLNEALEIASKADVIVAALGESAEFSGESSSRTNIEIPQVQQDLLKALLKTGKPVVMVLFTGRPLVLKEESKTVPAILNVWFPGSEAGLAISDVLFGDVNPSGKLTATFPRSIGQIPLFYNHKNTGRPLQNKEGKFEKFTSNYIDERNEPVYPFGFGLSYTNFTYDNLRLSSDKMTENDTIKVTVDVTNTGDFDGKEVVQLYIRDVIGTVTRPVKELKGFQKVALNKGETKSVTFSITIEDLKFYNYDLDYVAEPGEFEIFIGTNSDDTLKTSFRLEMN</sequence>
<dbReference type="InterPro" id="IPR013783">
    <property type="entry name" value="Ig-like_fold"/>
</dbReference>
<gene>
    <name evidence="10" type="primary">bglX</name>
    <name evidence="10" type="ORF">HPE63_10665</name>
</gene>
<evidence type="ECO:0000313" key="10">
    <source>
        <dbReference type="EMBL" id="MBD0851132.1"/>
    </source>
</evidence>
<dbReference type="Gene3D" id="3.40.50.1700">
    <property type="entry name" value="Glycoside hydrolase family 3 C-terminal domain"/>
    <property type="match status" value="1"/>
</dbReference>
<dbReference type="Gene3D" id="2.60.40.10">
    <property type="entry name" value="Immunoglobulins"/>
    <property type="match status" value="1"/>
</dbReference>
<dbReference type="Gene3D" id="3.20.20.300">
    <property type="entry name" value="Glycoside hydrolase, family 3, N-terminal domain"/>
    <property type="match status" value="1"/>
</dbReference>
<dbReference type="EC" id="3.2.1.21" evidence="3"/>
<dbReference type="InterPro" id="IPR036881">
    <property type="entry name" value="Glyco_hydro_3_C_sf"/>
</dbReference>
<dbReference type="InterPro" id="IPR017853">
    <property type="entry name" value="GH"/>
</dbReference>
<dbReference type="SUPFAM" id="SSF52279">
    <property type="entry name" value="Beta-D-glucan exohydrolase, C-terminal domain"/>
    <property type="match status" value="1"/>
</dbReference>
<evidence type="ECO:0000256" key="2">
    <source>
        <dbReference type="ARBA" id="ARBA00005336"/>
    </source>
</evidence>
<comment type="similarity">
    <text evidence="2 7">Belongs to the glycosyl hydrolase 3 family.</text>
</comment>
<evidence type="ECO:0000256" key="4">
    <source>
        <dbReference type="ARBA" id="ARBA00022729"/>
    </source>
</evidence>
<keyword evidence="11" id="KW-1185">Reference proteome</keyword>
<evidence type="ECO:0000256" key="3">
    <source>
        <dbReference type="ARBA" id="ARBA00012744"/>
    </source>
</evidence>
<dbReference type="PANTHER" id="PTHR30620">
    <property type="entry name" value="PERIPLASMIC BETA-GLUCOSIDASE-RELATED"/>
    <property type="match status" value="1"/>
</dbReference>
<evidence type="ECO:0000256" key="1">
    <source>
        <dbReference type="ARBA" id="ARBA00000448"/>
    </source>
</evidence>